<feature type="non-terminal residue" evidence="6">
    <location>
        <position position="1"/>
    </location>
</feature>
<organism evidence="6 7">
    <name type="scientific">Taxus chinensis</name>
    <name type="common">Chinese yew</name>
    <name type="synonym">Taxus wallichiana var. chinensis</name>
    <dbReference type="NCBI Taxonomy" id="29808"/>
    <lineage>
        <taxon>Eukaryota</taxon>
        <taxon>Viridiplantae</taxon>
        <taxon>Streptophyta</taxon>
        <taxon>Embryophyta</taxon>
        <taxon>Tracheophyta</taxon>
        <taxon>Spermatophyta</taxon>
        <taxon>Pinopsida</taxon>
        <taxon>Pinidae</taxon>
        <taxon>Conifers II</taxon>
        <taxon>Cupressales</taxon>
        <taxon>Taxaceae</taxon>
        <taxon>Taxus</taxon>
    </lineage>
</organism>
<evidence type="ECO:0000256" key="3">
    <source>
        <dbReference type="ARBA" id="ARBA00023015"/>
    </source>
</evidence>
<gene>
    <name evidence="6" type="ORF">KI387_024616</name>
</gene>
<name>A0AA38G7M0_TAXCH</name>
<dbReference type="Gene3D" id="2.40.320.10">
    <property type="entry name" value="Hypothetical Protein Pfu-838710-001"/>
    <property type="match status" value="1"/>
</dbReference>
<dbReference type="GO" id="GO:0006369">
    <property type="term" value="P:termination of RNA polymerase II transcription"/>
    <property type="evidence" value="ECO:0007669"/>
    <property type="project" value="TreeGrafter"/>
</dbReference>
<protein>
    <recommendedName>
        <fullName evidence="8">Mediator of RNA polymerase II transcription subunit 18</fullName>
    </recommendedName>
</protein>
<evidence type="ECO:0000256" key="2">
    <source>
        <dbReference type="ARBA" id="ARBA00009814"/>
    </source>
</evidence>
<keyword evidence="5" id="KW-0539">Nucleus</keyword>
<comment type="caution">
    <text evidence="6">The sequence shown here is derived from an EMBL/GenBank/DDBJ whole genome shotgun (WGS) entry which is preliminary data.</text>
</comment>
<evidence type="ECO:0000313" key="7">
    <source>
        <dbReference type="Proteomes" id="UP000824469"/>
    </source>
</evidence>
<dbReference type="GO" id="GO:0016592">
    <property type="term" value="C:mediator complex"/>
    <property type="evidence" value="ECO:0007669"/>
    <property type="project" value="InterPro"/>
</dbReference>
<evidence type="ECO:0000313" key="6">
    <source>
        <dbReference type="EMBL" id="KAH9315989.1"/>
    </source>
</evidence>
<reference evidence="6 7" key="1">
    <citation type="journal article" date="2021" name="Nat. Plants">
        <title>The Taxus genome provides insights into paclitaxel biosynthesis.</title>
        <authorList>
            <person name="Xiong X."/>
            <person name="Gou J."/>
            <person name="Liao Q."/>
            <person name="Li Y."/>
            <person name="Zhou Q."/>
            <person name="Bi G."/>
            <person name="Li C."/>
            <person name="Du R."/>
            <person name="Wang X."/>
            <person name="Sun T."/>
            <person name="Guo L."/>
            <person name="Liang H."/>
            <person name="Lu P."/>
            <person name="Wu Y."/>
            <person name="Zhang Z."/>
            <person name="Ro D.K."/>
            <person name="Shang Y."/>
            <person name="Huang S."/>
            <person name="Yan J."/>
        </authorList>
    </citation>
    <scope>NUCLEOTIDE SEQUENCE [LARGE SCALE GENOMIC DNA]</scope>
    <source>
        <strain evidence="6">Ta-2019</strain>
    </source>
</reference>
<dbReference type="Proteomes" id="UP000824469">
    <property type="component" value="Unassembled WGS sequence"/>
</dbReference>
<keyword evidence="3" id="KW-0805">Transcription regulation</keyword>
<comment type="similarity">
    <text evidence="2">Belongs to the Mediator complex subunit 18 family.</text>
</comment>
<dbReference type="PANTHER" id="PTHR13321">
    <property type="entry name" value="MEDIATOR OF RNA POLYMERASE II TRANSCRIPTION, SUBUNIT 18"/>
    <property type="match status" value="1"/>
</dbReference>
<dbReference type="GO" id="GO:0070847">
    <property type="term" value="C:core mediator complex"/>
    <property type="evidence" value="ECO:0007669"/>
    <property type="project" value="TreeGrafter"/>
</dbReference>
<evidence type="ECO:0000256" key="4">
    <source>
        <dbReference type="ARBA" id="ARBA00023163"/>
    </source>
</evidence>
<dbReference type="AlphaFoldDB" id="A0AA38G7M0"/>
<proteinExistence type="inferred from homology"/>
<dbReference type="GO" id="GO:0006357">
    <property type="term" value="P:regulation of transcription by RNA polymerase II"/>
    <property type="evidence" value="ECO:0007669"/>
    <property type="project" value="InterPro"/>
</dbReference>
<dbReference type="OMA" id="CIVQGII"/>
<keyword evidence="7" id="KW-1185">Reference proteome</keyword>
<accession>A0AA38G7M0</accession>
<dbReference type="PANTHER" id="PTHR13321:SF2">
    <property type="entry name" value="MEDIATOR OF RNA POLYMERASE II TRANSCRIPTION SUBUNIT 18"/>
    <property type="match status" value="1"/>
</dbReference>
<dbReference type="FunFam" id="2.40.320.10:FF:000004">
    <property type="entry name" value="Mediator of RNA polymerase II transcription subunit 18"/>
    <property type="match status" value="1"/>
</dbReference>
<dbReference type="EMBL" id="JAHRHJ020000005">
    <property type="protein sequence ID" value="KAH9315989.1"/>
    <property type="molecule type" value="Genomic_DNA"/>
</dbReference>
<keyword evidence="4" id="KW-0804">Transcription</keyword>
<sequence length="212" mass="23454">MNNQICAAYFMIEKDRELIYIMKPKVETKECIVQGIIETQYVEALEVLLQGLCGVQKEKLKVHELLLKSGPNLGSSLSEVRLLCSLEQPEPIWTVAHIGGALKGAASDQVSALVRNREDSRVSCNALRFFYALGYKLDHELLRVGFEFHIQRAVRITVSVTTVHKIPKLHAIDEAVPVTPGLQLVEVSASSTSDTYQEAVAAISSFSEFLAP</sequence>
<evidence type="ECO:0008006" key="8">
    <source>
        <dbReference type="Google" id="ProtNLM"/>
    </source>
</evidence>
<evidence type="ECO:0000256" key="1">
    <source>
        <dbReference type="ARBA" id="ARBA00004123"/>
    </source>
</evidence>
<dbReference type="GO" id="GO:0003712">
    <property type="term" value="F:transcription coregulator activity"/>
    <property type="evidence" value="ECO:0007669"/>
    <property type="project" value="InterPro"/>
</dbReference>
<evidence type="ECO:0000256" key="5">
    <source>
        <dbReference type="ARBA" id="ARBA00023242"/>
    </source>
</evidence>
<comment type="subcellular location">
    <subcellularLocation>
        <location evidence="1">Nucleus</location>
    </subcellularLocation>
</comment>
<dbReference type="InterPro" id="IPR019095">
    <property type="entry name" value="Mediator_Med18"/>
</dbReference>